<reference evidence="1" key="1">
    <citation type="journal article" date="2015" name="Nature">
        <title>Complex archaea that bridge the gap between prokaryotes and eukaryotes.</title>
        <authorList>
            <person name="Spang A."/>
            <person name="Saw J.H."/>
            <person name="Jorgensen S.L."/>
            <person name="Zaremba-Niedzwiedzka K."/>
            <person name="Martijn J."/>
            <person name="Lind A.E."/>
            <person name="van Eijk R."/>
            <person name="Schleper C."/>
            <person name="Guy L."/>
            <person name="Ettema T.J."/>
        </authorList>
    </citation>
    <scope>NUCLEOTIDE SEQUENCE</scope>
</reference>
<accession>A0A0F9MUF2</accession>
<evidence type="ECO:0000313" key="1">
    <source>
        <dbReference type="EMBL" id="KKM72847.1"/>
    </source>
</evidence>
<name>A0A0F9MUF2_9ZZZZ</name>
<dbReference type="AlphaFoldDB" id="A0A0F9MUF2"/>
<gene>
    <name evidence="1" type="ORF">LCGC14_1416420</name>
</gene>
<sequence>MKEFNVNEHLTLKLEHKETFIYVNKKKFLQCKILLLNIPVDKISTFDEIQSIDEVTELLDKSMEREREPLNIDPEVEFWGHCSV</sequence>
<protein>
    <submittedName>
        <fullName evidence="1">Uncharacterized protein</fullName>
    </submittedName>
</protein>
<organism evidence="1">
    <name type="scientific">marine sediment metagenome</name>
    <dbReference type="NCBI Taxonomy" id="412755"/>
    <lineage>
        <taxon>unclassified sequences</taxon>
        <taxon>metagenomes</taxon>
        <taxon>ecological metagenomes</taxon>
    </lineage>
</organism>
<comment type="caution">
    <text evidence="1">The sequence shown here is derived from an EMBL/GenBank/DDBJ whole genome shotgun (WGS) entry which is preliminary data.</text>
</comment>
<dbReference type="EMBL" id="LAZR01009397">
    <property type="protein sequence ID" value="KKM72847.1"/>
    <property type="molecule type" value="Genomic_DNA"/>
</dbReference>
<proteinExistence type="predicted"/>